<comment type="caution">
    <text evidence="1">The sequence shown here is derived from an EMBL/GenBank/DDBJ whole genome shotgun (WGS) entry which is preliminary data.</text>
</comment>
<keyword evidence="2" id="KW-1185">Reference proteome</keyword>
<dbReference type="RefSeq" id="WP_377458697.1">
    <property type="nucleotide sequence ID" value="NZ_JBHLUB010000027.1"/>
</dbReference>
<accession>A0ABV6P9Y0</accession>
<evidence type="ECO:0008006" key="3">
    <source>
        <dbReference type="Google" id="ProtNLM"/>
    </source>
</evidence>
<evidence type="ECO:0000313" key="2">
    <source>
        <dbReference type="Proteomes" id="UP001589862"/>
    </source>
</evidence>
<evidence type="ECO:0000313" key="1">
    <source>
        <dbReference type="EMBL" id="MFC0581925.1"/>
    </source>
</evidence>
<gene>
    <name evidence="1" type="ORF">ACFFFR_05955</name>
</gene>
<reference evidence="1 2" key="1">
    <citation type="submission" date="2024-09" db="EMBL/GenBank/DDBJ databases">
        <authorList>
            <person name="Sun Q."/>
            <person name="Mori K."/>
        </authorList>
    </citation>
    <scope>NUCLEOTIDE SEQUENCE [LARGE SCALE GENOMIC DNA]</scope>
    <source>
        <strain evidence="1 2">NCAIM B.02604</strain>
    </source>
</reference>
<name>A0ABV6P9Y0_9MICC</name>
<proteinExistence type="predicted"/>
<dbReference type="EMBL" id="JBHLUB010000027">
    <property type="protein sequence ID" value="MFC0581925.1"/>
    <property type="molecule type" value="Genomic_DNA"/>
</dbReference>
<protein>
    <recommendedName>
        <fullName evidence="3">DUF222 domain-containing protein</fullName>
    </recommendedName>
</protein>
<dbReference type="Proteomes" id="UP001589862">
    <property type="component" value="Unassembled WGS sequence"/>
</dbReference>
<organism evidence="1 2">
    <name type="scientific">Micrococcoides hystricis</name>
    <dbReference type="NCBI Taxonomy" id="1572761"/>
    <lineage>
        <taxon>Bacteria</taxon>
        <taxon>Bacillati</taxon>
        <taxon>Actinomycetota</taxon>
        <taxon>Actinomycetes</taxon>
        <taxon>Micrococcales</taxon>
        <taxon>Micrococcaceae</taxon>
        <taxon>Micrococcoides</taxon>
    </lineage>
</organism>
<sequence>METTPMAGNPDPLAAVATDLTLENAAEAVIATEQALRRQAAEEYLGLIQYLYQLAREESPTLTLEQLTLELVEQRNAGRLLRKSSAALATLKGCEPKTMRAALITALNLFQHGPQLLQKLHAGVISRATAQTAANKLKSLRLPDPKKQADGQPWEPADLKDATADILDGKTRLGHSLEDLAAEELTETDFATRATAALEQHHPHDAGQRHRAALARRHVRISACGDGMGRLELYDAADTIRQIADRLAASAQRNASGTGSQNDGRTRTQVEADTLTDLILGSGDAGDRKQQGSATASRPSVFVLTSLTDFMSAGGHVSDEFREFIDRHFPHLSKHVSTAAKPAPEMPKGPTLAETRILGTALRPHADALAATLLNAGLFQVIITEPATGYPIGIGG</sequence>